<feature type="transmembrane region" description="Helical" evidence="12">
    <location>
        <begin position="109"/>
        <end position="133"/>
    </location>
</feature>
<dbReference type="eggNOG" id="KOG1652">
    <property type="taxonomic scope" value="Eukaryota"/>
</dbReference>
<dbReference type="PhylomeDB" id="B4MZ08"/>
<comment type="similarity">
    <text evidence="3">Belongs to the Tim17/Tim22/Tim23 family.</text>
</comment>
<dbReference type="InParanoid" id="B4MZ08"/>
<dbReference type="KEGG" id="dwi:6643631"/>
<gene>
    <name evidence="13" type="primary">Dwil\GK18250</name>
    <name evidence="13" type="ORF">Dwil_GK18250</name>
</gene>
<sequence length="179" mass="18735">MEEYSREPCPFRIVDDCGGAFAMGCIGGGIFQALKGFRNAPQGMKRRMIGGMMSVKARSPYIAGNFAAWGGVFSVIDCTLVHLRKKEDPWNSIISGAATGGVLAARNGVAAMAGSAIIGGILLSLIEGVGIIFTRISAESFRNPAPVFDPRYARTPGAGSGDFIDVDTMSSASTGGQYQ</sequence>
<comment type="subcellular location">
    <subcellularLocation>
        <location evidence="2">Mitochondrion inner membrane</location>
        <topology evidence="2">Multi-pass membrane protein</topology>
    </subcellularLocation>
</comment>
<dbReference type="OrthoDB" id="2261329at2759"/>
<evidence type="ECO:0000256" key="4">
    <source>
        <dbReference type="ARBA" id="ARBA00022448"/>
    </source>
</evidence>
<keyword evidence="4" id="KW-0813">Transport</keyword>
<evidence type="ECO:0000256" key="2">
    <source>
        <dbReference type="ARBA" id="ARBA00004448"/>
    </source>
</evidence>
<dbReference type="GO" id="GO:0030150">
    <property type="term" value="P:protein import into mitochondrial matrix"/>
    <property type="evidence" value="ECO:0007669"/>
    <property type="project" value="TreeGrafter"/>
</dbReference>
<dbReference type="OMA" id="AFTMGCF"/>
<dbReference type="STRING" id="7260.B4MZ08"/>
<keyword evidence="8 12" id="KW-1133">Transmembrane helix</keyword>
<dbReference type="GO" id="GO:0008320">
    <property type="term" value="F:protein transmembrane transporter activity"/>
    <property type="evidence" value="ECO:0007669"/>
    <property type="project" value="TreeGrafter"/>
</dbReference>
<evidence type="ECO:0000256" key="1">
    <source>
        <dbReference type="ARBA" id="ARBA00002959"/>
    </source>
</evidence>
<protein>
    <submittedName>
        <fullName evidence="13">Uncharacterized protein</fullName>
    </submittedName>
</protein>
<comment type="function">
    <text evidence="1">Essential component of the TIM23 complex, a complex that mediates the translocation of transit peptide-containing proteins across the mitochondrial inner membrane.</text>
</comment>
<keyword evidence="14" id="KW-1185">Reference proteome</keyword>
<evidence type="ECO:0000256" key="6">
    <source>
        <dbReference type="ARBA" id="ARBA00022792"/>
    </source>
</evidence>
<evidence type="ECO:0000256" key="5">
    <source>
        <dbReference type="ARBA" id="ARBA00022692"/>
    </source>
</evidence>
<reference evidence="13 14" key="1">
    <citation type="journal article" date="2007" name="Nature">
        <title>Evolution of genes and genomes on the Drosophila phylogeny.</title>
        <authorList>
            <consortium name="Drosophila 12 Genomes Consortium"/>
            <person name="Clark A.G."/>
            <person name="Eisen M.B."/>
            <person name="Smith D.R."/>
            <person name="Bergman C.M."/>
            <person name="Oliver B."/>
            <person name="Markow T.A."/>
            <person name="Kaufman T.C."/>
            <person name="Kellis M."/>
            <person name="Gelbart W."/>
            <person name="Iyer V.N."/>
            <person name="Pollard D.A."/>
            <person name="Sackton T.B."/>
            <person name="Larracuente A.M."/>
            <person name="Singh N.D."/>
            <person name="Abad J.P."/>
            <person name="Abt D.N."/>
            <person name="Adryan B."/>
            <person name="Aguade M."/>
            <person name="Akashi H."/>
            <person name="Anderson W.W."/>
            <person name="Aquadro C.F."/>
            <person name="Ardell D.H."/>
            <person name="Arguello R."/>
            <person name="Artieri C.G."/>
            <person name="Barbash D.A."/>
            <person name="Barker D."/>
            <person name="Barsanti P."/>
            <person name="Batterham P."/>
            <person name="Batzoglou S."/>
            <person name="Begun D."/>
            <person name="Bhutkar A."/>
            <person name="Blanco E."/>
            <person name="Bosak S.A."/>
            <person name="Bradley R.K."/>
            <person name="Brand A.D."/>
            <person name="Brent M.R."/>
            <person name="Brooks A.N."/>
            <person name="Brown R.H."/>
            <person name="Butlin R.K."/>
            <person name="Caggese C."/>
            <person name="Calvi B.R."/>
            <person name="Bernardo de Carvalho A."/>
            <person name="Caspi A."/>
            <person name="Castrezana S."/>
            <person name="Celniker S.E."/>
            <person name="Chang J.L."/>
            <person name="Chapple C."/>
            <person name="Chatterji S."/>
            <person name="Chinwalla A."/>
            <person name="Civetta A."/>
            <person name="Clifton S.W."/>
            <person name="Comeron J.M."/>
            <person name="Costello J.C."/>
            <person name="Coyne J.A."/>
            <person name="Daub J."/>
            <person name="David R.G."/>
            <person name="Delcher A.L."/>
            <person name="Delehaunty K."/>
            <person name="Do C.B."/>
            <person name="Ebling H."/>
            <person name="Edwards K."/>
            <person name="Eickbush T."/>
            <person name="Evans J.D."/>
            <person name="Filipski A."/>
            <person name="Findeiss S."/>
            <person name="Freyhult E."/>
            <person name="Fulton L."/>
            <person name="Fulton R."/>
            <person name="Garcia A.C."/>
            <person name="Gardiner A."/>
            <person name="Garfield D.A."/>
            <person name="Garvin B.E."/>
            <person name="Gibson G."/>
            <person name="Gilbert D."/>
            <person name="Gnerre S."/>
            <person name="Godfrey J."/>
            <person name="Good R."/>
            <person name="Gotea V."/>
            <person name="Gravely B."/>
            <person name="Greenberg A.J."/>
            <person name="Griffiths-Jones S."/>
            <person name="Gross S."/>
            <person name="Guigo R."/>
            <person name="Gustafson E.A."/>
            <person name="Haerty W."/>
            <person name="Hahn M.W."/>
            <person name="Halligan D.L."/>
            <person name="Halpern A.L."/>
            <person name="Halter G.M."/>
            <person name="Han M.V."/>
            <person name="Heger A."/>
            <person name="Hillier L."/>
            <person name="Hinrichs A.S."/>
            <person name="Holmes I."/>
            <person name="Hoskins R.A."/>
            <person name="Hubisz M.J."/>
            <person name="Hultmark D."/>
            <person name="Huntley M.A."/>
            <person name="Jaffe D.B."/>
            <person name="Jagadeeshan S."/>
            <person name="Jeck W.R."/>
            <person name="Johnson J."/>
            <person name="Jones C.D."/>
            <person name="Jordan W.C."/>
            <person name="Karpen G.H."/>
            <person name="Kataoka E."/>
            <person name="Keightley P.D."/>
            <person name="Kheradpour P."/>
            <person name="Kirkness E.F."/>
            <person name="Koerich L.B."/>
            <person name="Kristiansen K."/>
            <person name="Kudrna D."/>
            <person name="Kulathinal R.J."/>
            <person name="Kumar S."/>
            <person name="Kwok R."/>
            <person name="Lander E."/>
            <person name="Langley C.H."/>
            <person name="Lapoint R."/>
            <person name="Lazzaro B.P."/>
            <person name="Lee S.J."/>
            <person name="Levesque L."/>
            <person name="Li R."/>
            <person name="Lin C.F."/>
            <person name="Lin M.F."/>
            <person name="Lindblad-Toh K."/>
            <person name="Llopart A."/>
            <person name="Long M."/>
            <person name="Low L."/>
            <person name="Lozovsky E."/>
            <person name="Lu J."/>
            <person name="Luo M."/>
            <person name="Machado C.A."/>
            <person name="Makalowski W."/>
            <person name="Marzo M."/>
            <person name="Matsuda M."/>
            <person name="Matzkin L."/>
            <person name="McAllister B."/>
            <person name="McBride C.S."/>
            <person name="McKernan B."/>
            <person name="McKernan K."/>
            <person name="Mendez-Lago M."/>
            <person name="Minx P."/>
            <person name="Mollenhauer M.U."/>
            <person name="Montooth K."/>
            <person name="Mount S.M."/>
            <person name="Mu X."/>
            <person name="Myers E."/>
            <person name="Negre B."/>
            <person name="Newfeld S."/>
            <person name="Nielsen R."/>
            <person name="Noor M.A."/>
            <person name="O'Grady P."/>
            <person name="Pachter L."/>
            <person name="Papaceit M."/>
            <person name="Parisi M.J."/>
            <person name="Parisi M."/>
            <person name="Parts L."/>
            <person name="Pedersen J.S."/>
            <person name="Pesole G."/>
            <person name="Phillippy A.M."/>
            <person name="Ponting C.P."/>
            <person name="Pop M."/>
            <person name="Porcelli D."/>
            <person name="Powell J.R."/>
            <person name="Prohaska S."/>
            <person name="Pruitt K."/>
            <person name="Puig M."/>
            <person name="Quesneville H."/>
            <person name="Ram K.R."/>
            <person name="Rand D."/>
            <person name="Rasmussen M.D."/>
            <person name="Reed L.K."/>
            <person name="Reenan R."/>
            <person name="Reily A."/>
            <person name="Remington K.A."/>
            <person name="Rieger T.T."/>
            <person name="Ritchie M.G."/>
            <person name="Robin C."/>
            <person name="Rogers Y.H."/>
            <person name="Rohde C."/>
            <person name="Rozas J."/>
            <person name="Rubenfield M.J."/>
            <person name="Ruiz A."/>
            <person name="Russo S."/>
            <person name="Salzberg S.L."/>
            <person name="Sanchez-Gracia A."/>
            <person name="Saranga D.J."/>
            <person name="Sato H."/>
            <person name="Schaeffer S.W."/>
            <person name="Schatz M.C."/>
            <person name="Schlenke T."/>
            <person name="Schwartz R."/>
            <person name="Segarra C."/>
            <person name="Singh R.S."/>
            <person name="Sirot L."/>
            <person name="Sirota M."/>
            <person name="Sisneros N.B."/>
            <person name="Smith C.D."/>
            <person name="Smith T.F."/>
            <person name="Spieth J."/>
            <person name="Stage D.E."/>
            <person name="Stark A."/>
            <person name="Stephan W."/>
            <person name="Strausberg R.L."/>
            <person name="Strempel S."/>
            <person name="Sturgill D."/>
            <person name="Sutton G."/>
            <person name="Sutton G.G."/>
            <person name="Tao W."/>
            <person name="Teichmann S."/>
            <person name="Tobari Y.N."/>
            <person name="Tomimura Y."/>
            <person name="Tsolas J.M."/>
            <person name="Valente V.L."/>
            <person name="Venter E."/>
            <person name="Venter J.C."/>
            <person name="Vicario S."/>
            <person name="Vieira F.G."/>
            <person name="Vilella A.J."/>
            <person name="Villasante A."/>
            <person name="Walenz B."/>
            <person name="Wang J."/>
            <person name="Wasserman M."/>
            <person name="Watts T."/>
            <person name="Wilson D."/>
            <person name="Wilson R.K."/>
            <person name="Wing R.A."/>
            <person name="Wolfner M.F."/>
            <person name="Wong A."/>
            <person name="Wong G.K."/>
            <person name="Wu C.I."/>
            <person name="Wu G."/>
            <person name="Yamamoto D."/>
            <person name="Yang H.P."/>
            <person name="Yang S.P."/>
            <person name="Yorke J.A."/>
            <person name="Yoshida K."/>
            <person name="Zdobnov E."/>
            <person name="Zhang P."/>
            <person name="Zhang Y."/>
            <person name="Zimin A.V."/>
            <person name="Baldwin J."/>
            <person name="Abdouelleil A."/>
            <person name="Abdulkadir J."/>
            <person name="Abebe A."/>
            <person name="Abera B."/>
            <person name="Abreu J."/>
            <person name="Acer S.C."/>
            <person name="Aftuck L."/>
            <person name="Alexander A."/>
            <person name="An P."/>
            <person name="Anderson E."/>
            <person name="Anderson S."/>
            <person name="Arachi H."/>
            <person name="Azer M."/>
            <person name="Bachantsang P."/>
            <person name="Barry A."/>
            <person name="Bayul T."/>
            <person name="Berlin A."/>
            <person name="Bessette D."/>
            <person name="Bloom T."/>
            <person name="Blye J."/>
            <person name="Boguslavskiy L."/>
            <person name="Bonnet C."/>
            <person name="Boukhgalter B."/>
            <person name="Bourzgui I."/>
            <person name="Brown A."/>
            <person name="Cahill P."/>
            <person name="Channer S."/>
            <person name="Cheshatsang Y."/>
            <person name="Chuda L."/>
            <person name="Citroen M."/>
            <person name="Collymore A."/>
            <person name="Cooke P."/>
            <person name="Costello M."/>
            <person name="D'Aco K."/>
            <person name="Daza R."/>
            <person name="De Haan G."/>
            <person name="DeGray S."/>
            <person name="DeMaso C."/>
            <person name="Dhargay N."/>
            <person name="Dooley K."/>
            <person name="Dooley E."/>
            <person name="Doricent M."/>
            <person name="Dorje P."/>
            <person name="Dorjee K."/>
            <person name="Dupes A."/>
            <person name="Elong R."/>
            <person name="Falk J."/>
            <person name="Farina A."/>
            <person name="Faro S."/>
            <person name="Ferguson D."/>
            <person name="Fisher S."/>
            <person name="Foley C.D."/>
            <person name="Franke A."/>
            <person name="Friedrich D."/>
            <person name="Gadbois L."/>
            <person name="Gearin G."/>
            <person name="Gearin C.R."/>
            <person name="Giannoukos G."/>
            <person name="Goode T."/>
            <person name="Graham J."/>
            <person name="Grandbois E."/>
            <person name="Grewal S."/>
            <person name="Gyaltsen K."/>
            <person name="Hafez N."/>
            <person name="Hagos B."/>
            <person name="Hall J."/>
            <person name="Henson C."/>
            <person name="Hollinger A."/>
            <person name="Honan T."/>
            <person name="Huard M.D."/>
            <person name="Hughes L."/>
            <person name="Hurhula B."/>
            <person name="Husby M.E."/>
            <person name="Kamat A."/>
            <person name="Kanga B."/>
            <person name="Kashin S."/>
            <person name="Khazanovich D."/>
            <person name="Kisner P."/>
            <person name="Lance K."/>
            <person name="Lara M."/>
            <person name="Lee W."/>
            <person name="Lennon N."/>
            <person name="Letendre F."/>
            <person name="LeVine R."/>
            <person name="Lipovsky A."/>
            <person name="Liu X."/>
            <person name="Liu J."/>
            <person name="Liu S."/>
            <person name="Lokyitsang T."/>
            <person name="Lokyitsang Y."/>
            <person name="Lubonja R."/>
            <person name="Lui A."/>
            <person name="MacDonald P."/>
            <person name="Magnisalis V."/>
            <person name="Maru K."/>
            <person name="Matthews C."/>
            <person name="McCusker W."/>
            <person name="McDonough S."/>
            <person name="Mehta T."/>
            <person name="Meldrim J."/>
            <person name="Meneus L."/>
            <person name="Mihai O."/>
            <person name="Mihalev A."/>
            <person name="Mihova T."/>
            <person name="Mittelman R."/>
            <person name="Mlenga V."/>
            <person name="Montmayeur A."/>
            <person name="Mulrain L."/>
            <person name="Navidi A."/>
            <person name="Naylor J."/>
            <person name="Negash T."/>
            <person name="Nguyen T."/>
            <person name="Nguyen N."/>
            <person name="Nicol R."/>
            <person name="Norbu C."/>
            <person name="Norbu N."/>
            <person name="Novod N."/>
            <person name="O'Neill B."/>
            <person name="Osman S."/>
            <person name="Markiewicz E."/>
            <person name="Oyono O.L."/>
            <person name="Patti C."/>
            <person name="Phunkhang P."/>
            <person name="Pierre F."/>
            <person name="Priest M."/>
            <person name="Raghuraman S."/>
            <person name="Rege F."/>
            <person name="Reyes R."/>
            <person name="Rise C."/>
            <person name="Rogov P."/>
            <person name="Ross K."/>
            <person name="Ryan E."/>
            <person name="Settipalli S."/>
            <person name="Shea T."/>
            <person name="Sherpa N."/>
            <person name="Shi L."/>
            <person name="Shih D."/>
            <person name="Sparrow T."/>
            <person name="Spaulding J."/>
            <person name="Stalker J."/>
            <person name="Stange-Thomann N."/>
            <person name="Stavropoulos S."/>
            <person name="Stone C."/>
            <person name="Strader C."/>
            <person name="Tesfaye S."/>
            <person name="Thomson T."/>
            <person name="Thoulutsang Y."/>
            <person name="Thoulutsang D."/>
            <person name="Topham K."/>
            <person name="Topping I."/>
            <person name="Tsamla T."/>
            <person name="Vassiliev H."/>
            <person name="Vo A."/>
            <person name="Wangchuk T."/>
            <person name="Wangdi T."/>
            <person name="Weiand M."/>
            <person name="Wilkinson J."/>
            <person name="Wilson A."/>
            <person name="Yadav S."/>
            <person name="Young G."/>
            <person name="Yu Q."/>
            <person name="Zembek L."/>
            <person name="Zhong D."/>
            <person name="Zimmer A."/>
            <person name="Zwirko Z."/>
            <person name="Jaffe D.B."/>
            <person name="Alvarez P."/>
            <person name="Brockman W."/>
            <person name="Butler J."/>
            <person name="Chin C."/>
            <person name="Gnerre S."/>
            <person name="Grabherr M."/>
            <person name="Kleber M."/>
            <person name="Mauceli E."/>
            <person name="MacCallum I."/>
        </authorList>
    </citation>
    <scope>NUCLEOTIDE SEQUENCE [LARGE SCALE GENOMIC DNA]</scope>
    <source>
        <strain evidence="14">Tucson 14030-0811.24</strain>
    </source>
</reference>
<dbReference type="EMBL" id="CH963913">
    <property type="protein sequence ID" value="EDW77347.1"/>
    <property type="molecule type" value="Genomic_DNA"/>
</dbReference>
<evidence type="ECO:0000256" key="9">
    <source>
        <dbReference type="ARBA" id="ARBA00023010"/>
    </source>
</evidence>
<name>B4MZ08_DROWI</name>
<keyword evidence="7" id="KW-0653">Protein transport</keyword>
<dbReference type="AlphaFoldDB" id="B4MZ08"/>
<dbReference type="PANTHER" id="PTHR10485">
    <property type="entry name" value="MITOCHONDRIAL IMPORT INNER MEMBRANE TRANSLOCASE SUBUNIT TIM-17"/>
    <property type="match status" value="1"/>
</dbReference>
<evidence type="ECO:0000313" key="14">
    <source>
        <dbReference type="Proteomes" id="UP000007798"/>
    </source>
</evidence>
<keyword evidence="10" id="KW-0496">Mitochondrion</keyword>
<keyword evidence="9" id="KW-0811">Translocation</keyword>
<keyword evidence="6" id="KW-0999">Mitochondrion inner membrane</keyword>
<feature type="transmembrane region" description="Helical" evidence="12">
    <location>
        <begin position="20"/>
        <end position="40"/>
    </location>
</feature>
<dbReference type="PANTHER" id="PTHR10485:SF0">
    <property type="entry name" value="AT05822P-RELATED"/>
    <property type="match status" value="1"/>
</dbReference>
<proteinExistence type="inferred from homology"/>
<accession>B4MZ08</accession>
<dbReference type="Pfam" id="PF02466">
    <property type="entry name" value="Tim17"/>
    <property type="match status" value="1"/>
</dbReference>
<evidence type="ECO:0000256" key="7">
    <source>
        <dbReference type="ARBA" id="ARBA00022927"/>
    </source>
</evidence>
<evidence type="ECO:0000256" key="11">
    <source>
        <dbReference type="ARBA" id="ARBA00023136"/>
    </source>
</evidence>
<dbReference type="Proteomes" id="UP000007798">
    <property type="component" value="Unassembled WGS sequence"/>
</dbReference>
<evidence type="ECO:0000256" key="8">
    <source>
        <dbReference type="ARBA" id="ARBA00022989"/>
    </source>
</evidence>
<evidence type="ECO:0000256" key="12">
    <source>
        <dbReference type="SAM" id="Phobius"/>
    </source>
</evidence>
<dbReference type="HOGENOM" id="CLU_087811_1_1_1"/>
<evidence type="ECO:0000256" key="3">
    <source>
        <dbReference type="ARBA" id="ARBA00008444"/>
    </source>
</evidence>
<organism evidence="13 14">
    <name type="scientific">Drosophila willistoni</name>
    <name type="common">Fruit fly</name>
    <dbReference type="NCBI Taxonomy" id="7260"/>
    <lineage>
        <taxon>Eukaryota</taxon>
        <taxon>Metazoa</taxon>
        <taxon>Ecdysozoa</taxon>
        <taxon>Arthropoda</taxon>
        <taxon>Hexapoda</taxon>
        <taxon>Insecta</taxon>
        <taxon>Pterygota</taxon>
        <taxon>Neoptera</taxon>
        <taxon>Endopterygota</taxon>
        <taxon>Diptera</taxon>
        <taxon>Brachycera</taxon>
        <taxon>Muscomorpha</taxon>
        <taxon>Ephydroidea</taxon>
        <taxon>Drosophilidae</taxon>
        <taxon>Drosophila</taxon>
        <taxon>Sophophora</taxon>
    </lineage>
</organism>
<keyword evidence="11 12" id="KW-0472">Membrane</keyword>
<evidence type="ECO:0000313" key="13">
    <source>
        <dbReference type="EMBL" id="EDW77347.1"/>
    </source>
</evidence>
<dbReference type="GO" id="GO:0005744">
    <property type="term" value="C:TIM23 mitochondrial import inner membrane translocase complex"/>
    <property type="evidence" value="ECO:0007669"/>
    <property type="project" value="TreeGrafter"/>
</dbReference>
<feature type="transmembrane region" description="Helical" evidence="12">
    <location>
        <begin position="61"/>
        <end position="83"/>
    </location>
</feature>
<keyword evidence="5 12" id="KW-0812">Transmembrane</keyword>
<evidence type="ECO:0000256" key="10">
    <source>
        <dbReference type="ARBA" id="ARBA00023128"/>
    </source>
</evidence>